<dbReference type="EMBL" id="WITK01000003">
    <property type="protein sequence ID" value="MQW91459.1"/>
    <property type="molecule type" value="Genomic_DNA"/>
</dbReference>
<evidence type="ECO:0000313" key="1">
    <source>
        <dbReference type="EMBL" id="MQW91459.1"/>
    </source>
</evidence>
<evidence type="ECO:0000313" key="2">
    <source>
        <dbReference type="EMBL" id="QGA11641.1"/>
    </source>
</evidence>
<evidence type="ECO:0000313" key="4">
    <source>
        <dbReference type="Proteomes" id="UP000480556"/>
    </source>
</evidence>
<dbReference type="RefSeq" id="WP_153372157.1">
    <property type="nucleotide sequence ID" value="NZ_CP045650.1"/>
</dbReference>
<reference evidence="3 4" key="1">
    <citation type="submission" date="2019-10" db="EMBL/GenBank/DDBJ databases">
        <authorList>
            <person name="Dong K."/>
        </authorList>
    </citation>
    <scope>NUCLEOTIDE SEQUENCE [LARGE SCALE GENOMIC DNA]</scope>
    <source>
        <strain evidence="2">Dk386</strain>
        <strain evidence="3">dk386</strain>
        <strain evidence="1">Dk771</strain>
        <strain evidence="4">dk771</strain>
    </source>
</reference>
<sequence>MAHQFTIEAKIQGISLADFTRLATDIKMHETVCQRIPAQNLEILESHLDGDIYTLKRAYNLDVKIPDMAKKMLKDAFRLHRTDVSNFANMTSTVKLGANLPIIASCERSVKGNDSEIELRLQWTVNVKVPLIGGMLEKHAEGEIRKFSGIEIDIIEDELRKQLVA</sequence>
<keyword evidence="3" id="KW-1185">Reference proteome</keyword>
<dbReference type="InterPro" id="IPR019639">
    <property type="entry name" value="DUF2505"/>
</dbReference>
<dbReference type="EMBL" id="CP045650">
    <property type="protein sequence ID" value="QGA11641.1"/>
    <property type="molecule type" value="Genomic_DNA"/>
</dbReference>
<gene>
    <name evidence="2" type="ORF">GFH30_09700</name>
    <name evidence="1" type="ORF">GHJ48_03455</name>
</gene>
<dbReference type="Proteomes" id="UP000327478">
    <property type="component" value="Chromosome"/>
</dbReference>
<accession>A0A5Q0P6B5</accession>
<dbReference type="Pfam" id="PF10698">
    <property type="entry name" value="DUF2505"/>
    <property type="match status" value="1"/>
</dbReference>
<protein>
    <submittedName>
        <fullName evidence="1">DUF2505 family protein</fullName>
    </submittedName>
</protein>
<dbReference type="Proteomes" id="UP000480556">
    <property type="component" value="Unassembled WGS sequence"/>
</dbReference>
<proteinExistence type="predicted"/>
<dbReference type="AlphaFoldDB" id="A0A5Q0P6B5"/>
<name>A0A5Q0P6B5_9GAMM</name>
<evidence type="ECO:0000313" key="3">
    <source>
        <dbReference type="Proteomes" id="UP000327478"/>
    </source>
</evidence>
<organism evidence="1 4">
    <name type="scientific">Acinetobacter wanghuae</name>
    <dbReference type="NCBI Taxonomy" id="2662362"/>
    <lineage>
        <taxon>Bacteria</taxon>
        <taxon>Pseudomonadati</taxon>
        <taxon>Pseudomonadota</taxon>
        <taxon>Gammaproteobacteria</taxon>
        <taxon>Moraxellales</taxon>
        <taxon>Moraxellaceae</taxon>
        <taxon>Acinetobacter</taxon>
    </lineage>
</organism>